<gene>
    <name evidence="10" type="ORF">SAMN04487926_11858</name>
</gene>
<keyword evidence="3" id="KW-0058">Aromatic hydrocarbons catabolism</keyword>
<evidence type="ECO:0000259" key="9">
    <source>
        <dbReference type="Pfam" id="PF25137"/>
    </source>
</evidence>
<comment type="similarity">
    <text evidence="1">Belongs to the iron-containing alcohol dehydrogenase family.</text>
</comment>
<dbReference type="EMBL" id="FNDI01000018">
    <property type="protein sequence ID" value="SDI50568.1"/>
    <property type="molecule type" value="Genomic_DNA"/>
</dbReference>
<evidence type="ECO:0000256" key="4">
    <source>
        <dbReference type="ARBA" id="ARBA00023002"/>
    </source>
</evidence>
<feature type="domain" description="Alcohol dehydrogenase iron-type/glycerol dehydrogenase GldA" evidence="8">
    <location>
        <begin position="11"/>
        <end position="153"/>
    </location>
</feature>
<dbReference type="EC" id="1.3.1.32" evidence="2"/>
<dbReference type="AlphaFoldDB" id="A0A7Z7FJC4"/>
<evidence type="ECO:0000256" key="6">
    <source>
        <dbReference type="ARBA" id="ARBA00050679"/>
    </source>
</evidence>
<protein>
    <recommendedName>
        <fullName evidence="2">maleylacetate reductase</fullName>
        <ecNumber evidence="2">1.3.1.32</ecNumber>
    </recommendedName>
</protein>
<dbReference type="PANTHER" id="PTHR11496:SF102">
    <property type="entry name" value="ALCOHOL DEHYDROGENASE 4"/>
    <property type="match status" value="1"/>
</dbReference>
<dbReference type="Pfam" id="PF00465">
    <property type="entry name" value="Fe-ADH"/>
    <property type="match status" value="1"/>
</dbReference>
<evidence type="ECO:0000259" key="8">
    <source>
        <dbReference type="Pfam" id="PF00465"/>
    </source>
</evidence>
<dbReference type="InterPro" id="IPR056798">
    <property type="entry name" value="ADH_Fe_C"/>
</dbReference>
<dbReference type="Gene3D" id="3.40.50.1970">
    <property type="match status" value="1"/>
</dbReference>
<feature type="domain" description="Fe-containing alcohol dehydrogenase-like C-terminal" evidence="9">
    <location>
        <begin position="165"/>
        <end position="346"/>
    </location>
</feature>
<dbReference type="PANTHER" id="PTHR11496">
    <property type="entry name" value="ALCOHOL DEHYDROGENASE"/>
    <property type="match status" value="1"/>
</dbReference>
<evidence type="ECO:0000256" key="2">
    <source>
        <dbReference type="ARBA" id="ARBA00012005"/>
    </source>
</evidence>
<dbReference type="Pfam" id="PF25137">
    <property type="entry name" value="ADH_Fe_C"/>
    <property type="match status" value="1"/>
</dbReference>
<dbReference type="SUPFAM" id="SSF56796">
    <property type="entry name" value="Dehydroquinate synthase-like"/>
    <property type="match status" value="1"/>
</dbReference>
<dbReference type="InterPro" id="IPR001670">
    <property type="entry name" value="ADH_Fe/GldA"/>
</dbReference>
<evidence type="ECO:0000313" key="11">
    <source>
        <dbReference type="Proteomes" id="UP000198900"/>
    </source>
</evidence>
<dbReference type="CDD" id="cd08177">
    <property type="entry name" value="MAR"/>
    <property type="match status" value="1"/>
</dbReference>
<evidence type="ECO:0000313" key="10">
    <source>
        <dbReference type="EMBL" id="SDI50568.1"/>
    </source>
</evidence>
<dbReference type="GO" id="GO:0004022">
    <property type="term" value="F:alcohol dehydrogenase (NAD+) activity"/>
    <property type="evidence" value="ECO:0007669"/>
    <property type="project" value="TreeGrafter"/>
</dbReference>
<comment type="catalytic activity">
    <reaction evidence="7">
        <text>3-oxoadipate + NADP(+) = maleylacetate + NADPH + H(+)</text>
        <dbReference type="Rhea" id="RHEA:16985"/>
        <dbReference type="ChEBI" id="CHEBI:15378"/>
        <dbReference type="ChEBI" id="CHEBI:15775"/>
        <dbReference type="ChEBI" id="CHEBI:16468"/>
        <dbReference type="ChEBI" id="CHEBI:57783"/>
        <dbReference type="ChEBI" id="CHEBI:58349"/>
        <dbReference type="EC" id="1.3.1.32"/>
    </reaction>
</comment>
<dbReference type="RefSeq" id="WP_091783845.1">
    <property type="nucleotide sequence ID" value="NZ_FNDI01000018.1"/>
</dbReference>
<dbReference type="GO" id="GO:0046872">
    <property type="term" value="F:metal ion binding"/>
    <property type="evidence" value="ECO:0007669"/>
    <property type="project" value="InterPro"/>
</dbReference>
<comment type="catalytic activity">
    <reaction evidence="6">
        <text>3-oxoadipate + NAD(+) = maleylacetate + NADH + H(+)</text>
        <dbReference type="Rhea" id="RHEA:16981"/>
        <dbReference type="ChEBI" id="CHEBI:15378"/>
        <dbReference type="ChEBI" id="CHEBI:15775"/>
        <dbReference type="ChEBI" id="CHEBI:16468"/>
        <dbReference type="ChEBI" id="CHEBI:57540"/>
        <dbReference type="ChEBI" id="CHEBI:57945"/>
        <dbReference type="EC" id="1.3.1.32"/>
    </reaction>
</comment>
<dbReference type="FunFam" id="3.40.50.1970:FF:000015">
    <property type="entry name" value="Maleylacetate reductase 1"/>
    <property type="match status" value="1"/>
</dbReference>
<organism evidence="10 11">
    <name type="scientific">Paraburkholderia steynii</name>
    <dbReference type="NCBI Taxonomy" id="1245441"/>
    <lineage>
        <taxon>Bacteria</taxon>
        <taxon>Pseudomonadati</taxon>
        <taxon>Pseudomonadota</taxon>
        <taxon>Betaproteobacteria</taxon>
        <taxon>Burkholderiales</taxon>
        <taxon>Burkholderiaceae</taxon>
        <taxon>Paraburkholderia</taxon>
    </lineage>
</organism>
<sequence length="352" mass="37205">MQAFLYQSHATRVRFGNGVLEKLRSEIQTLGLKRVLVLTTPQQRPLGERIQALAGNLCVGMFSGAEMHVPVASVETACETARHLDADGYIAVGGGSTIGLAKAIALRLTMPIIAIPTTYAGSEMTSIFGITAAGRKTTGRDVRVLPKTVIYDPLLTTSLPLSVSVTSGINAIAHAAEGLYAQDSNPIIGLIAEEGIRAMGSGLPLTAHDPDDVDARAQCLYGAWLCGTVLGSAGMALHHKLCHTLGGSLNLPHGETHTIVLPHVLAYNGNAAPQAMERIARALGVEKAASGIYDLAKNLGAPMALNSIGMKVDDIQKVVDAALQNPYWNPRQIDRAPLQELIEAAFQGRRPS</sequence>
<evidence type="ECO:0000256" key="1">
    <source>
        <dbReference type="ARBA" id="ARBA00007358"/>
    </source>
</evidence>
<comment type="caution">
    <text evidence="10">The sequence shown here is derived from an EMBL/GenBank/DDBJ whole genome shotgun (WGS) entry which is preliminary data.</text>
</comment>
<dbReference type="GO" id="GO:0018506">
    <property type="term" value="F:maleylacetate reductase activity"/>
    <property type="evidence" value="ECO:0007669"/>
    <property type="project" value="UniProtKB-EC"/>
</dbReference>
<dbReference type="Gene3D" id="1.20.1090.10">
    <property type="entry name" value="Dehydroquinate synthase-like - alpha domain"/>
    <property type="match status" value="1"/>
</dbReference>
<evidence type="ECO:0000256" key="7">
    <source>
        <dbReference type="ARBA" id="ARBA00051531"/>
    </source>
</evidence>
<dbReference type="InterPro" id="IPR039697">
    <property type="entry name" value="Alcohol_dehydrogenase_Fe"/>
</dbReference>
<keyword evidence="4" id="KW-0560">Oxidoreductase</keyword>
<dbReference type="InterPro" id="IPR034786">
    <property type="entry name" value="MAR"/>
</dbReference>
<dbReference type="GO" id="GO:1901168">
    <property type="term" value="P:3-chlorocatechol catabolic process"/>
    <property type="evidence" value="ECO:0007669"/>
    <property type="project" value="UniProtKB-ARBA"/>
</dbReference>
<keyword evidence="5" id="KW-0520">NAD</keyword>
<reference evidence="10" key="1">
    <citation type="submission" date="2016-10" db="EMBL/GenBank/DDBJ databases">
        <authorList>
            <person name="Varghese N."/>
            <person name="Submissions S."/>
        </authorList>
    </citation>
    <scope>NUCLEOTIDE SEQUENCE [LARGE SCALE GENOMIC DNA]</scope>
    <source>
        <strain evidence="10">YR281</strain>
    </source>
</reference>
<name>A0A7Z7FJC4_9BURK</name>
<dbReference type="Proteomes" id="UP000198900">
    <property type="component" value="Unassembled WGS sequence"/>
</dbReference>
<evidence type="ECO:0000256" key="5">
    <source>
        <dbReference type="ARBA" id="ARBA00023027"/>
    </source>
</evidence>
<keyword evidence="11" id="KW-1185">Reference proteome</keyword>
<accession>A0A7Z7FJC4</accession>
<evidence type="ECO:0000256" key="3">
    <source>
        <dbReference type="ARBA" id="ARBA00022797"/>
    </source>
</evidence>
<proteinExistence type="inferred from homology"/>